<dbReference type="OrthoDB" id="10365223at2759"/>
<keyword evidence="3" id="KW-1185">Reference proteome</keyword>
<reference evidence="2 3" key="1">
    <citation type="journal article" date="2015" name="Genome Biol.">
        <title>Comparative genomics of Steinernema reveals deeply conserved gene regulatory networks.</title>
        <authorList>
            <person name="Dillman A.R."/>
            <person name="Macchietto M."/>
            <person name="Porter C.F."/>
            <person name="Rogers A."/>
            <person name="Williams B."/>
            <person name="Antoshechkin I."/>
            <person name="Lee M.M."/>
            <person name="Goodwin Z."/>
            <person name="Lu X."/>
            <person name="Lewis E.E."/>
            <person name="Goodrich-Blair H."/>
            <person name="Stock S.P."/>
            <person name="Adams B.J."/>
            <person name="Sternberg P.W."/>
            <person name="Mortazavi A."/>
        </authorList>
    </citation>
    <scope>NUCLEOTIDE SEQUENCE [LARGE SCALE GENOMIC DNA]</scope>
    <source>
        <strain evidence="2 3">ALL</strain>
    </source>
</reference>
<evidence type="ECO:0000256" key="1">
    <source>
        <dbReference type="SAM" id="SignalP"/>
    </source>
</evidence>
<reference evidence="2 3" key="2">
    <citation type="journal article" date="2019" name="G3 (Bethesda)">
        <title>Hybrid Assembly of the Genome of the Entomopathogenic Nematode Steinernema carpocapsae Identifies the X-Chromosome.</title>
        <authorList>
            <person name="Serra L."/>
            <person name="Macchietto M."/>
            <person name="Macias-Munoz A."/>
            <person name="McGill C.J."/>
            <person name="Rodriguez I.M."/>
            <person name="Rodriguez B."/>
            <person name="Murad R."/>
            <person name="Mortazavi A."/>
        </authorList>
    </citation>
    <scope>NUCLEOTIDE SEQUENCE [LARGE SCALE GENOMIC DNA]</scope>
    <source>
        <strain evidence="2 3">ALL</strain>
    </source>
</reference>
<feature type="chain" id="PRO_5020694937" evidence="1">
    <location>
        <begin position="18"/>
        <end position="149"/>
    </location>
</feature>
<evidence type="ECO:0000313" key="2">
    <source>
        <dbReference type="EMBL" id="TMS37535.1"/>
    </source>
</evidence>
<organism evidence="2 3">
    <name type="scientific">Steinernema carpocapsae</name>
    <name type="common">Entomopathogenic nematode</name>
    <dbReference type="NCBI Taxonomy" id="34508"/>
    <lineage>
        <taxon>Eukaryota</taxon>
        <taxon>Metazoa</taxon>
        <taxon>Ecdysozoa</taxon>
        <taxon>Nematoda</taxon>
        <taxon>Chromadorea</taxon>
        <taxon>Rhabditida</taxon>
        <taxon>Tylenchina</taxon>
        <taxon>Panagrolaimomorpha</taxon>
        <taxon>Strongyloidoidea</taxon>
        <taxon>Steinernematidae</taxon>
        <taxon>Steinernema</taxon>
    </lineage>
</organism>
<gene>
    <name evidence="2" type="ORF">L596_004447</name>
</gene>
<keyword evidence="1" id="KW-0732">Signal</keyword>
<dbReference type="EMBL" id="CM016762">
    <property type="protein sequence ID" value="TMS37535.1"/>
    <property type="molecule type" value="Genomic_DNA"/>
</dbReference>
<sequence>MLKLLFVVSCLLCFCQSLQHPFRFYRSSKGTAENSSSEKTNAFLRQLSAMRARAEERMAGREGASDSVLLKQNSERMGRTCYFSPIQCLIVWPKDRISSYVEINQAGTESASNDIVRIAPLPTYDSSANIASLNHNLLEALKPRKIERD</sequence>
<dbReference type="Proteomes" id="UP000298663">
    <property type="component" value="Chromosome X"/>
</dbReference>
<feature type="signal peptide" evidence="1">
    <location>
        <begin position="1"/>
        <end position="17"/>
    </location>
</feature>
<dbReference type="EMBL" id="AZBU02000001">
    <property type="protein sequence ID" value="TMS37535.1"/>
    <property type="molecule type" value="Genomic_DNA"/>
</dbReference>
<accession>A0A4U8UXC6</accession>
<evidence type="ECO:0000313" key="3">
    <source>
        <dbReference type="Proteomes" id="UP000298663"/>
    </source>
</evidence>
<name>A0A4U8UXC6_STECR</name>
<comment type="caution">
    <text evidence="2">The sequence shown here is derived from an EMBL/GenBank/DDBJ whole genome shotgun (WGS) entry which is preliminary data.</text>
</comment>
<dbReference type="AlphaFoldDB" id="A0A4U8UXC6"/>
<protein>
    <submittedName>
        <fullName evidence="2">Uncharacterized protein</fullName>
    </submittedName>
</protein>
<proteinExistence type="predicted"/>